<feature type="transmembrane region" description="Helical" evidence="1">
    <location>
        <begin position="7"/>
        <end position="27"/>
    </location>
</feature>
<dbReference type="Pfam" id="PF09515">
    <property type="entry name" value="Thia_YuaJ"/>
    <property type="match status" value="1"/>
</dbReference>
<dbReference type="Gene3D" id="1.10.1760.20">
    <property type="match status" value="1"/>
</dbReference>
<comment type="caution">
    <text evidence="2">The sequence shown here is derived from an EMBL/GenBank/DDBJ whole genome shotgun (WGS) entry which is preliminary data.</text>
</comment>
<proteinExistence type="predicted"/>
<feature type="transmembrane region" description="Helical" evidence="1">
    <location>
        <begin position="33"/>
        <end position="50"/>
    </location>
</feature>
<name>A0A9Q2CZ38_9STAP</name>
<keyword evidence="3" id="KW-1185">Reference proteome</keyword>
<dbReference type="GO" id="GO:0005886">
    <property type="term" value="C:plasma membrane"/>
    <property type="evidence" value="ECO:0007669"/>
    <property type="project" value="InterPro"/>
</dbReference>
<feature type="transmembrane region" description="Helical" evidence="1">
    <location>
        <begin position="62"/>
        <end position="79"/>
    </location>
</feature>
<keyword evidence="1" id="KW-0472">Membrane</keyword>
<gene>
    <name evidence="2" type="ORF">HNQ45_000708</name>
</gene>
<keyword evidence="1" id="KW-1133">Transmembrane helix</keyword>
<dbReference type="GO" id="GO:0015234">
    <property type="term" value="F:thiamine transmembrane transporter activity"/>
    <property type="evidence" value="ECO:0007669"/>
    <property type="project" value="InterPro"/>
</dbReference>
<protein>
    <submittedName>
        <fullName evidence="2">Thiamine transporter</fullName>
    </submittedName>
</protein>
<reference evidence="2 3" key="1">
    <citation type="submission" date="2020-08" db="EMBL/GenBank/DDBJ databases">
        <title>Genomic Encyclopedia of Type Strains, Phase IV (KMG-IV): sequencing the most valuable type-strain genomes for metagenomic binning, comparative biology and taxonomic classification.</title>
        <authorList>
            <person name="Goeker M."/>
        </authorList>
    </citation>
    <scope>NUCLEOTIDE SEQUENCE [LARGE SCALE GENOMIC DNA]</scope>
    <source>
        <strain evidence="2 3">DSM 19163</strain>
    </source>
</reference>
<evidence type="ECO:0000256" key="1">
    <source>
        <dbReference type="SAM" id="Phobius"/>
    </source>
</evidence>
<sequence length="182" mass="20040">MKSTNTKLIVMMEIAILAALSMGLDWLDTPFKIGPYSFSFSMVPIIILAVRRGVGPGMIGGLIWSILQIITGNAAGWIVHPVQLILDYPLAFMLIGVAGVAAKNRTLLNVLFWTLIGIFLRYTSHFFAGWFFFGSYAPEGQPAWLYSLIVNGSTFLANAAICLIFVGLLFFAGRRLFTPAER</sequence>
<dbReference type="Proteomes" id="UP000579136">
    <property type="component" value="Unassembled WGS sequence"/>
</dbReference>
<feature type="transmembrane region" description="Helical" evidence="1">
    <location>
        <begin position="145"/>
        <end position="172"/>
    </location>
</feature>
<dbReference type="AlphaFoldDB" id="A0A9Q2CZ38"/>
<evidence type="ECO:0000313" key="2">
    <source>
        <dbReference type="EMBL" id="MBB5175833.1"/>
    </source>
</evidence>
<feature type="transmembrane region" description="Helical" evidence="1">
    <location>
        <begin position="110"/>
        <end position="133"/>
    </location>
</feature>
<keyword evidence="1" id="KW-0812">Transmembrane</keyword>
<organism evidence="2 3">
    <name type="scientific">Nosocomiicoccus ampullae</name>
    <dbReference type="NCBI Taxonomy" id="489910"/>
    <lineage>
        <taxon>Bacteria</taxon>
        <taxon>Bacillati</taxon>
        <taxon>Bacillota</taxon>
        <taxon>Bacilli</taxon>
        <taxon>Bacillales</taxon>
        <taxon>Staphylococcaceae</taxon>
        <taxon>Nosocomiicoccus</taxon>
    </lineage>
</organism>
<accession>A0A9Q2CZ38</accession>
<dbReference type="RefSeq" id="WP_183673485.1">
    <property type="nucleotide sequence ID" value="NZ_CBCRYX010000002.1"/>
</dbReference>
<dbReference type="EMBL" id="JACHHF010000003">
    <property type="protein sequence ID" value="MBB5175833.1"/>
    <property type="molecule type" value="Genomic_DNA"/>
</dbReference>
<feature type="transmembrane region" description="Helical" evidence="1">
    <location>
        <begin position="85"/>
        <end position="103"/>
    </location>
</feature>
<dbReference type="InterPro" id="IPR012651">
    <property type="entry name" value="Thia_Transptr_ThiT"/>
</dbReference>
<dbReference type="NCBIfam" id="TIGR02357">
    <property type="entry name" value="ECF_ThiT_YuaJ"/>
    <property type="match status" value="1"/>
</dbReference>
<evidence type="ECO:0000313" key="3">
    <source>
        <dbReference type="Proteomes" id="UP000579136"/>
    </source>
</evidence>